<feature type="domain" description="PhyR sigma2" evidence="6">
    <location>
        <begin position="8"/>
        <end position="60"/>
    </location>
</feature>
<evidence type="ECO:0000313" key="8">
    <source>
        <dbReference type="Proteomes" id="UP000248134"/>
    </source>
</evidence>
<accession>A0A323UAU6</accession>
<dbReference type="AlphaFoldDB" id="A0A323UAU6"/>
<dbReference type="InterPro" id="IPR039425">
    <property type="entry name" value="RNA_pol_sigma-70-like"/>
</dbReference>
<dbReference type="InterPro" id="IPR014284">
    <property type="entry name" value="RNA_pol_sigma-70_dom"/>
</dbReference>
<dbReference type="GO" id="GO:0016987">
    <property type="term" value="F:sigma factor activity"/>
    <property type="evidence" value="ECO:0007669"/>
    <property type="project" value="UniProtKB-KW"/>
</dbReference>
<dbReference type="GO" id="GO:0003677">
    <property type="term" value="F:DNA binding"/>
    <property type="evidence" value="ECO:0007669"/>
    <property type="project" value="InterPro"/>
</dbReference>
<evidence type="ECO:0000259" key="6">
    <source>
        <dbReference type="Pfam" id="PF22029"/>
    </source>
</evidence>
<evidence type="ECO:0000256" key="2">
    <source>
        <dbReference type="ARBA" id="ARBA00023015"/>
    </source>
</evidence>
<protein>
    <submittedName>
        <fullName evidence="7">RNA polymerase sigma factor</fullName>
    </submittedName>
</protein>
<dbReference type="InterPro" id="IPR013324">
    <property type="entry name" value="RNA_pol_sigma_r3/r4-like"/>
</dbReference>
<comment type="caution">
    <text evidence="7">The sequence shown here is derived from an EMBL/GenBank/DDBJ whole genome shotgun (WGS) entry which is preliminary data.</text>
</comment>
<dbReference type="CDD" id="cd06171">
    <property type="entry name" value="Sigma70_r4"/>
    <property type="match status" value="1"/>
</dbReference>
<dbReference type="PANTHER" id="PTHR43133:SF25">
    <property type="entry name" value="RNA POLYMERASE SIGMA FACTOR RFAY-RELATED"/>
    <property type="match status" value="1"/>
</dbReference>
<dbReference type="Proteomes" id="UP000248134">
    <property type="component" value="Unassembled WGS sequence"/>
</dbReference>
<dbReference type="Gene3D" id="1.10.1740.10">
    <property type="match status" value="1"/>
</dbReference>
<dbReference type="Pfam" id="PF08281">
    <property type="entry name" value="Sigma70_r4_2"/>
    <property type="match status" value="1"/>
</dbReference>
<evidence type="ECO:0000256" key="3">
    <source>
        <dbReference type="ARBA" id="ARBA00023082"/>
    </source>
</evidence>
<keyword evidence="2" id="KW-0805">Transcription regulation</keyword>
<dbReference type="NCBIfam" id="TIGR02937">
    <property type="entry name" value="sigma70-ECF"/>
    <property type="match status" value="1"/>
</dbReference>
<dbReference type="InterPro" id="IPR053866">
    <property type="entry name" value="PhyR_sigma2"/>
</dbReference>
<evidence type="ECO:0000256" key="1">
    <source>
        <dbReference type="ARBA" id="ARBA00010641"/>
    </source>
</evidence>
<dbReference type="RefSeq" id="WP_110788706.1">
    <property type="nucleotide sequence ID" value="NZ_QKQS01000038.1"/>
</dbReference>
<dbReference type="GO" id="GO:0006352">
    <property type="term" value="P:DNA-templated transcription initiation"/>
    <property type="evidence" value="ECO:0007669"/>
    <property type="project" value="InterPro"/>
</dbReference>
<keyword evidence="4" id="KW-0804">Transcription</keyword>
<proteinExistence type="inferred from homology"/>
<dbReference type="PANTHER" id="PTHR43133">
    <property type="entry name" value="RNA POLYMERASE ECF-TYPE SIGMA FACTO"/>
    <property type="match status" value="1"/>
</dbReference>
<evidence type="ECO:0000256" key="4">
    <source>
        <dbReference type="ARBA" id="ARBA00023163"/>
    </source>
</evidence>
<keyword evidence="3" id="KW-0731">Sigma factor</keyword>
<name>A0A323UAU6_RHOPL</name>
<organism evidence="7 8">
    <name type="scientific">Rhodopseudomonas palustris</name>
    <dbReference type="NCBI Taxonomy" id="1076"/>
    <lineage>
        <taxon>Bacteria</taxon>
        <taxon>Pseudomonadati</taxon>
        <taxon>Pseudomonadota</taxon>
        <taxon>Alphaproteobacteria</taxon>
        <taxon>Hyphomicrobiales</taxon>
        <taxon>Nitrobacteraceae</taxon>
        <taxon>Rhodopseudomonas</taxon>
    </lineage>
</organism>
<feature type="domain" description="RNA polymerase sigma factor 70 region 4 type 2" evidence="5">
    <location>
        <begin position="104"/>
        <end position="153"/>
    </location>
</feature>
<dbReference type="SUPFAM" id="SSF88946">
    <property type="entry name" value="Sigma2 domain of RNA polymerase sigma factors"/>
    <property type="match status" value="1"/>
</dbReference>
<dbReference type="SUPFAM" id="SSF88659">
    <property type="entry name" value="Sigma3 and sigma4 domains of RNA polymerase sigma factors"/>
    <property type="match status" value="1"/>
</dbReference>
<gene>
    <name evidence="7" type="ORF">DNX69_24985</name>
</gene>
<comment type="similarity">
    <text evidence="1">Belongs to the sigma-70 factor family. ECF subfamily.</text>
</comment>
<dbReference type="EMBL" id="QKQS01000038">
    <property type="protein sequence ID" value="PZA09359.1"/>
    <property type="molecule type" value="Genomic_DNA"/>
</dbReference>
<evidence type="ECO:0000259" key="5">
    <source>
        <dbReference type="Pfam" id="PF08281"/>
    </source>
</evidence>
<reference evidence="7 8" key="1">
    <citation type="submission" date="2018-06" db="EMBL/GenBank/DDBJ databases">
        <title>Draft Whole-Genome Sequence of the purple photosynthetic bacterium Rhodospeudomonas palustris XCP.</title>
        <authorList>
            <person name="Rayyan A."/>
            <person name="Meyer T.E."/>
            <person name="Kyndt J.A."/>
        </authorList>
    </citation>
    <scope>NUCLEOTIDE SEQUENCE [LARGE SCALE GENOMIC DNA]</scope>
    <source>
        <strain evidence="7 8">XCP</strain>
    </source>
</reference>
<dbReference type="Gene3D" id="1.10.10.10">
    <property type="entry name" value="Winged helix-like DNA-binding domain superfamily/Winged helix DNA-binding domain"/>
    <property type="match status" value="1"/>
</dbReference>
<dbReference type="InterPro" id="IPR013325">
    <property type="entry name" value="RNA_pol_sigma_r2"/>
</dbReference>
<dbReference type="InterPro" id="IPR036388">
    <property type="entry name" value="WH-like_DNA-bd_sf"/>
</dbReference>
<evidence type="ECO:0000313" key="7">
    <source>
        <dbReference type="EMBL" id="PZA09359.1"/>
    </source>
</evidence>
<dbReference type="Pfam" id="PF22029">
    <property type="entry name" value="PhyR_sigma2"/>
    <property type="match status" value="1"/>
</dbReference>
<sequence>MDEIAAEIEPLIPSLRRYARVLLHDRDAADDLVQATLERALTRWRLRRPGGDLRAWLFTIERNLYLDQRRRAIRRGPVVEIDARGSLADGAAGPERSLIARDALARLEDLPEDQRSLLLLIGVEDLSYEQAARVFDVPVGTIMSRLSRAREALRHSVETGRATVLRRVK</sequence>
<dbReference type="OrthoDB" id="9797134at2"/>
<dbReference type="InterPro" id="IPR013249">
    <property type="entry name" value="RNA_pol_sigma70_r4_t2"/>
</dbReference>